<accession>A0ABP7A403</accession>
<evidence type="ECO:0000256" key="1">
    <source>
        <dbReference type="PROSITE-ProRule" id="PRU00289"/>
    </source>
</evidence>
<feature type="region of interest" description="Disordered" evidence="2">
    <location>
        <begin position="1"/>
        <end position="53"/>
    </location>
</feature>
<keyword evidence="1" id="KW-0547">Nucleotide-binding</keyword>
<keyword evidence="1" id="KW-0067">ATP-binding</keyword>
<feature type="binding site" evidence="1">
    <location>
        <begin position="480"/>
        <end position="487"/>
    </location>
    <ligand>
        <name>ATP</name>
        <dbReference type="ChEBI" id="CHEBI:30616"/>
    </ligand>
</feature>
<dbReference type="RefSeq" id="WP_231487771.1">
    <property type="nucleotide sequence ID" value="NZ_BAAAZO010000009.1"/>
</dbReference>
<dbReference type="Gene3D" id="3.40.50.300">
    <property type="entry name" value="P-loop containing nucleotide triphosphate hydrolases"/>
    <property type="match status" value="1"/>
</dbReference>
<evidence type="ECO:0000313" key="4">
    <source>
        <dbReference type="EMBL" id="GAA3624484.1"/>
    </source>
</evidence>
<evidence type="ECO:0000259" key="3">
    <source>
        <dbReference type="PROSITE" id="PS50901"/>
    </source>
</evidence>
<comment type="caution">
    <text evidence="4">The sequence shown here is derived from an EMBL/GenBank/DDBJ whole genome shotgun (WGS) entry which is preliminary data.</text>
</comment>
<dbReference type="SUPFAM" id="SSF52540">
    <property type="entry name" value="P-loop containing nucleoside triphosphate hydrolases"/>
    <property type="match status" value="1"/>
</dbReference>
<evidence type="ECO:0000256" key="2">
    <source>
        <dbReference type="SAM" id="MobiDB-lite"/>
    </source>
</evidence>
<reference evidence="5" key="1">
    <citation type="journal article" date="2019" name="Int. J. Syst. Evol. Microbiol.">
        <title>The Global Catalogue of Microorganisms (GCM) 10K type strain sequencing project: providing services to taxonomists for standard genome sequencing and annotation.</title>
        <authorList>
            <consortium name="The Broad Institute Genomics Platform"/>
            <consortium name="The Broad Institute Genome Sequencing Center for Infectious Disease"/>
            <person name="Wu L."/>
            <person name="Ma J."/>
        </authorList>
    </citation>
    <scope>NUCLEOTIDE SEQUENCE [LARGE SCALE GENOMIC DNA]</scope>
    <source>
        <strain evidence="5">JCM 16902</strain>
    </source>
</reference>
<keyword evidence="5" id="KW-1185">Reference proteome</keyword>
<organism evidence="4 5">
    <name type="scientific">Kineosporia mesophila</name>
    <dbReference type="NCBI Taxonomy" id="566012"/>
    <lineage>
        <taxon>Bacteria</taxon>
        <taxon>Bacillati</taxon>
        <taxon>Actinomycetota</taxon>
        <taxon>Actinomycetes</taxon>
        <taxon>Kineosporiales</taxon>
        <taxon>Kineosporiaceae</taxon>
        <taxon>Kineosporia</taxon>
    </lineage>
</organism>
<protein>
    <recommendedName>
        <fullName evidence="3">FtsK domain-containing protein</fullName>
    </recommendedName>
</protein>
<dbReference type="InterPro" id="IPR002543">
    <property type="entry name" value="FtsK_dom"/>
</dbReference>
<gene>
    <name evidence="4" type="ORF">GCM10022223_46940</name>
</gene>
<dbReference type="PROSITE" id="PS50901">
    <property type="entry name" value="FTSK"/>
    <property type="match status" value="1"/>
</dbReference>
<dbReference type="InterPro" id="IPR027417">
    <property type="entry name" value="P-loop_NTPase"/>
</dbReference>
<feature type="domain" description="FtsK" evidence="3">
    <location>
        <begin position="460"/>
        <end position="656"/>
    </location>
</feature>
<sequence>MANILPFGRRPDPDERPNTSATRAGTAGDEPQNDGALAMSPYAMPDADPDADLADRAGADDVTPVAEADTIAGPSWGSPAPAADMMADEAVRELLALYRQMQEQGMPLTGMPRAGKEMRAHDLTGAALEPYPDMSQDMSGEGPQEMSGELVVPVLEPDRIFGPDGAEDLRPIVPAWLASGEGRKAVAGWWFHVQWHRAKFHGIRIPTYVARIAWRAPRGVWRITSGLTRWALDTRADALEQALASGTKMDTATFIQLRENRSIRVRARLATVAAGTVVSAVGGAVAVSQLPTGGGTLAAAGAVAALAWVGSDQDRPLIGAAMAASGRYRELTDAIVMRALKAAGLGGSVAKVDKNGNEIEEDTRPTLAQPIARSANGRGYEVVVDLPYGKTAGDAAAAVDKIASGLDVDTAQVFPEPVAGKSRRVSLYVADEDPMLLPPHRSPLARLPKASVWEANPLARTPLSAAVKATLMFNSFLVGALPRSGKSFAAKCLVAPAVLDPHCDLTVLDCGGGRDWLPTQEIAVDYVAGDEEEDLLRIVAILNRIRDEARERLAKFRKMSAAEMPEDKLTRALAADGMRPHAIVVDELQNLLRANNKEIRKAALEVLVWLAKTAPKAGYILILITQRPAADVIPSDLRDIMSVRIALRTKTRQGSDAILGSDISATGYRTDRFLESHKGAAVIGGISTGKGGDLQVARTDLLMPAEFARACAVGRKRREDADTLRGAAIGDAAPVEITITVLQDVAAIWPGDEAKVHAYVILARLKDIHPDRYAGMADEAALTRALKPYNITSGQVSRGGVNRNGYKLSEIRAAVRARKAATHDDETSDPTDTDD</sequence>
<evidence type="ECO:0000313" key="5">
    <source>
        <dbReference type="Proteomes" id="UP001501074"/>
    </source>
</evidence>
<name>A0ABP7A403_9ACTN</name>
<proteinExistence type="predicted"/>
<dbReference type="Proteomes" id="UP001501074">
    <property type="component" value="Unassembled WGS sequence"/>
</dbReference>
<dbReference type="EMBL" id="BAAAZO010000009">
    <property type="protein sequence ID" value="GAA3624484.1"/>
    <property type="molecule type" value="Genomic_DNA"/>
</dbReference>